<feature type="compositionally biased region" description="Low complexity" evidence="1">
    <location>
        <begin position="39"/>
        <end position="50"/>
    </location>
</feature>
<feature type="compositionally biased region" description="Low complexity" evidence="1">
    <location>
        <begin position="116"/>
        <end position="125"/>
    </location>
</feature>
<dbReference type="OrthoDB" id="8962595at2759"/>
<comment type="caution">
    <text evidence="2">The sequence shown here is derived from an EMBL/GenBank/DDBJ whole genome shotgun (WGS) entry which is preliminary data.</text>
</comment>
<proteinExistence type="predicted"/>
<sequence>MEENETPPSRKPEVLIIPMTGYHHSPEEKASLKPPPMDPSSSPTSSNEPPAMSSLSRTKNSPSSDSFPPNTRTPVSPGSPQFLAELMQTQARRSPREPSPERLSLLSPPATPSVSPPAALRQSTPPVTPPLPLSPTQERGLSLSSPELLSELKQSRSLRHIKPQRGLTTVFSGRGRTTPGTTQVINPAGLSPPSPHAYAKESRAKAGSQPVANGKQQ</sequence>
<feature type="region of interest" description="Disordered" evidence="1">
    <location>
        <begin position="167"/>
        <end position="217"/>
    </location>
</feature>
<gene>
    <name evidence="2" type="ORF">AGOR_G00075840</name>
</gene>
<keyword evidence="3" id="KW-1185">Reference proteome</keyword>
<feature type="compositionally biased region" description="Polar residues" evidence="1">
    <location>
        <begin position="53"/>
        <end position="79"/>
    </location>
</feature>
<dbReference type="EMBL" id="JAERUA010000006">
    <property type="protein sequence ID" value="KAI1898775.1"/>
    <property type="molecule type" value="Genomic_DNA"/>
</dbReference>
<evidence type="ECO:0000313" key="3">
    <source>
        <dbReference type="Proteomes" id="UP000829720"/>
    </source>
</evidence>
<accession>A0A8T3DWW0</accession>
<dbReference type="Proteomes" id="UP000829720">
    <property type="component" value="Unassembled WGS sequence"/>
</dbReference>
<reference evidence="2" key="1">
    <citation type="submission" date="2021-01" db="EMBL/GenBank/DDBJ databases">
        <authorList>
            <person name="Zahm M."/>
            <person name="Roques C."/>
            <person name="Cabau C."/>
            <person name="Klopp C."/>
            <person name="Donnadieu C."/>
            <person name="Jouanno E."/>
            <person name="Lampietro C."/>
            <person name="Louis A."/>
            <person name="Herpin A."/>
            <person name="Echchiki A."/>
            <person name="Berthelot C."/>
            <person name="Parey E."/>
            <person name="Roest-Crollius H."/>
            <person name="Braasch I."/>
            <person name="Postlethwait J."/>
            <person name="Bobe J."/>
            <person name="Montfort J."/>
            <person name="Bouchez O."/>
            <person name="Begum T."/>
            <person name="Mejri S."/>
            <person name="Adams A."/>
            <person name="Chen W.-J."/>
            <person name="Guiguen Y."/>
        </authorList>
    </citation>
    <scope>NUCLEOTIDE SEQUENCE</scope>
    <source>
        <tissue evidence="2">Blood</tissue>
    </source>
</reference>
<name>A0A8T3DWW0_9TELE</name>
<evidence type="ECO:0000313" key="2">
    <source>
        <dbReference type="EMBL" id="KAI1898775.1"/>
    </source>
</evidence>
<organism evidence="2 3">
    <name type="scientific">Albula goreensis</name>
    <dbReference type="NCBI Taxonomy" id="1534307"/>
    <lineage>
        <taxon>Eukaryota</taxon>
        <taxon>Metazoa</taxon>
        <taxon>Chordata</taxon>
        <taxon>Craniata</taxon>
        <taxon>Vertebrata</taxon>
        <taxon>Euteleostomi</taxon>
        <taxon>Actinopterygii</taxon>
        <taxon>Neopterygii</taxon>
        <taxon>Teleostei</taxon>
        <taxon>Albuliformes</taxon>
        <taxon>Albulidae</taxon>
        <taxon>Albula</taxon>
    </lineage>
</organism>
<dbReference type="AlphaFoldDB" id="A0A8T3DWW0"/>
<evidence type="ECO:0000256" key="1">
    <source>
        <dbReference type="SAM" id="MobiDB-lite"/>
    </source>
</evidence>
<feature type="region of interest" description="Disordered" evidence="1">
    <location>
        <begin position="1"/>
        <end position="148"/>
    </location>
</feature>
<protein>
    <submittedName>
        <fullName evidence="2">Uncharacterized protein</fullName>
    </submittedName>
</protein>